<reference evidence="3" key="1">
    <citation type="journal article" date="2019" name="Int. J. Syst. Evol. Microbiol.">
        <title>The Global Catalogue of Microorganisms (GCM) 10K type strain sequencing project: providing services to taxonomists for standard genome sequencing and annotation.</title>
        <authorList>
            <consortium name="The Broad Institute Genomics Platform"/>
            <consortium name="The Broad Institute Genome Sequencing Center for Infectious Disease"/>
            <person name="Wu L."/>
            <person name="Ma J."/>
        </authorList>
    </citation>
    <scope>NUCLEOTIDE SEQUENCE [LARGE SCALE GENOMIC DNA]</scope>
    <source>
        <strain evidence="3">JCM 18127</strain>
    </source>
</reference>
<protein>
    <submittedName>
        <fullName evidence="2">Uncharacterized protein</fullName>
    </submittedName>
</protein>
<keyword evidence="3" id="KW-1185">Reference proteome</keyword>
<feature type="region of interest" description="Disordered" evidence="1">
    <location>
        <begin position="137"/>
        <end position="156"/>
    </location>
</feature>
<evidence type="ECO:0000256" key="1">
    <source>
        <dbReference type="SAM" id="MobiDB-lite"/>
    </source>
</evidence>
<accession>A0ABP8WHB4</accession>
<name>A0ABP8WHB4_9ACTN</name>
<gene>
    <name evidence="2" type="ORF">GCM10023226_29630</name>
</gene>
<comment type="caution">
    <text evidence="2">The sequence shown here is derived from an EMBL/GenBank/DDBJ whole genome shotgun (WGS) entry which is preliminary data.</text>
</comment>
<organism evidence="2 3">
    <name type="scientific">Nocardioides nanhaiensis</name>
    <dbReference type="NCBI Taxonomy" id="1476871"/>
    <lineage>
        <taxon>Bacteria</taxon>
        <taxon>Bacillati</taxon>
        <taxon>Actinomycetota</taxon>
        <taxon>Actinomycetes</taxon>
        <taxon>Propionibacteriales</taxon>
        <taxon>Nocardioidaceae</taxon>
        <taxon>Nocardioides</taxon>
    </lineage>
</organism>
<evidence type="ECO:0000313" key="3">
    <source>
        <dbReference type="Proteomes" id="UP001500621"/>
    </source>
</evidence>
<evidence type="ECO:0000313" key="2">
    <source>
        <dbReference type="EMBL" id="GAA4689803.1"/>
    </source>
</evidence>
<dbReference type="EMBL" id="BAABIM010000003">
    <property type="protein sequence ID" value="GAA4689803.1"/>
    <property type="molecule type" value="Genomic_DNA"/>
</dbReference>
<sequence>MPGSAADLERLGTSARRLAAFLREEDPLLRRTLRRGPGQLAELEGLVEDARRVLPDFLEVGVSLTDVFALREPHFRELLRSYAPGLGTLGRVVRDGELRIELIFDRDQRCDYGVPRRSPRDPERRPLRTDLACSPSLATLQRGAAHAPGPLPGPPR</sequence>
<proteinExistence type="predicted"/>
<dbReference type="Proteomes" id="UP001500621">
    <property type="component" value="Unassembled WGS sequence"/>
</dbReference>